<dbReference type="Pfam" id="PF02893">
    <property type="entry name" value="GRAM"/>
    <property type="match status" value="1"/>
</dbReference>
<dbReference type="InterPro" id="IPR004182">
    <property type="entry name" value="GRAM"/>
</dbReference>
<proteinExistence type="predicted"/>
<accession>A0ABU0DQS6</accession>
<gene>
    <name evidence="2" type="ORF">J2R98_000363</name>
</gene>
<name>A0ABU0DQS6_9BACI</name>
<keyword evidence="3" id="KW-1185">Reference proteome</keyword>
<dbReference type="Proteomes" id="UP001236723">
    <property type="component" value="Unassembled WGS sequence"/>
</dbReference>
<dbReference type="EMBL" id="JAUSUP010000001">
    <property type="protein sequence ID" value="MDQ0350560.1"/>
    <property type="molecule type" value="Genomic_DNA"/>
</dbReference>
<feature type="domain" description="GRAM" evidence="1">
    <location>
        <begin position="19"/>
        <end position="78"/>
    </location>
</feature>
<dbReference type="RefSeq" id="WP_307065518.1">
    <property type="nucleotide sequence ID" value="NZ_JAUSUP010000001.1"/>
</dbReference>
<organism evidence="2 3">
    <name type="scientific">Alkalibacillus filiformis</name>
    <dbReference type="NCBI Taxonomy" id="200990"/>
    <lineage>
        <taxon>Bacteria</taxon>
        <taxon>Bacillati</taxon>
        <taxon>Bacillota</taxon>
        <taxon>Bacilli</taxon>
        <taxon>Bacillales</taxon>
        <taxon>Bacillaceae</taxon>
        <taxon>Alkalibacillus</taxon>
    </lineage>
</organism>
<dbReference type="Gene3D" id="2.30.29.30">
    <property type="entry name" value="Pleckstrin-homology domain (PH domain)/Phosphotyrosine-binding domain (PTB)"/>
    <property type="match status" value="1"/>
</dbReference>
<evidence type="ECO:0000313" key="3">
    <source>
        <dbReference type="Proteomes" id="UP001236723"/>
    </source>
</evidence>
<reference evidence="2 3" key="1">
    <citation type="submission" date="2023-07" db="EMBL/GenBank/DDBJ databases">
        <title>Genomic Encyclopedia of Type Strains, Phase IV (KMG-IV): sequencing the most valuable type-strain genomes for metagenomic binning, comparative biology and taxonomic classification.</title>
        <authorList>
            <person name="Goeker M."/>
        </authorList>
    </citation>
    <scope>NUCLEOTIDE SEQUENCE [LARGE SCALE GENOMIC DNA]</scope>
    <source>
        <strain evidence="2 3">DSM 15448</strain>
    </source>
</reference>
<protein>
    <recommendedName>
        <fullName evidence="1">GRAM domain-containing protein</fullName>
    </recommendedName>
</protein>
<dbReference type="InterPro" id="IPR011993">
    <property type="entry name" value="PH-like_dom_sf"/>
</dbReference>
<comment type="caution">
    <text evidence="2">The sequence shown here is derived from an EMBL/GenBank/DDBJ whole genome shotgun (WGS) entry which is preliminary data.</text>
</comment>
<evidence type="ECO:0000259" key="1">
    <source>
        <dbReference type="Pfam" id="PF02893"/>
    </source>
</evidence>
<sequence>MSKEYQYEGFANLFKGIEVVGGKLYLTKNVIIHSPHKFNIQSRETIIDLKDITEVTTRNTFLLVPNGILLTTKDGENYKLVVNKRKSWMEKINLLRRQH</sequence>
<evidence type="ECO:0000313" key="2">
    <source>
        <dbReference type="EMBL" id="MDQ0350560.1"/>
    </source>
</evidence>